<feature type="transmembrane region" description="Helical" evidence="1">
    <location>
        <begin position="224"/>
        <end position="247"/>
    </location>
</feature>
<reference evidence="4" key="3">
    <citation type="submission" date="2025-04" db="UniProtKB">
        <authorList>
            <consortium name="RefSeq"/>
        </authorList>
    </citation>
    <scope>IDENTIFICATION</scope>
    <source>
        <strain evidence="4">CBS 304.34</strain>
    </source>
</reference>
<keyword evidence="1" id="KW-1133">Transmembrane helix</keyword>
<proteinExistence type="predicted"/>
<evidence type="ECO:0000256" key="1">
    <source>
        <dbReference type="SAM" id="Phobius"/>
    </source>
</evidence>
<evidence type="ECO:0000313" key="4">
    <source>
        <dbReference type="RefSeq" id="XP_033576087.1"/>
    </source>
</evidence>
<dbReference type="OrthoDB" id="5396681at2759"/>
<feature type="transmembrane region" description="Helical" evidence="1">
    <location>
        <begin position="267"/>
        <end position="288"/>
    </location>
</feature>
<gene>
    <name evidence="2 4" type="ORF">BDZ99DRAFT_571941</name>
</gene>
<keyword evidence="3" id="KW-1185">Reference proteome</keyword>
<dbReference type="GeneID" id="54469040"/>
<evidence type="ECO:0000313" key="3">
    <source>
        <dbReference type="Proteomes" id="UP000504636"/>
    </source>
</evidence>
<accession>A0A6A6YKP1</accession>
<dbReference type="RefSeq" id="XP_033576087.1">
    <property type="nucleotide sequence ID" value="XM_033728147.1"/>
</dbReference>
<dbReference type="AlphaFoldDB" id="A0A6A6YKP1"/>
<dbReference type="Proteomes" id="UP000504636">
    <property type="component" value="Unplaced"/>
</dbReference>
<reference evidence="2 4" key="1">
    <citation type="journal article" date="2020" name="Stud. Mycol.">
        <title>101 Dothideomycetes genomes: a test case for predicting lifestyles and emergence of pathogens.</title>
        <authorList>
            <person name="Haridas S."/>
            <person name="Albert R."/>
            <person name="Binder M."/>
            <person name="Bloem J."/>
            <person name="Labutti K."/>
            <person name="Salamov A."/>
            <person name="Andreopoulos B."/>
            <person name="Baker S."/>
            <person name="Barry K."/>
            <person name="Bills G."/>
            <person name="Bluhm B."/>
            <person name="Cannon C."/>
            <person name="Castanera R."/>
            <person name="Culley D."/>
            <person name="Daum C."/>
            <person name="Ezra D."/>
            <person name="Gonzalez J."/>
            <person name="Henrissat B."/>
            <person name="Kuo A."/>
            <person name="Liang C."/>
            <person name="Lipzen A."/>
            <person name="Lutzoni F."/>
            <person name="Magnuson J."/>
            <person name="Mondo S."/>
            <person name="Nolan M."/>
            <person name="Ohm R."/>
            <person name="Pangilinan J."/>
            <person name="Park H.-J."/>
            <person name="Ramirez L."/>
            <person name="Alfaro M."/>
            <person name="Sun H."/>
            <person name="Tritt A."/>
            <person name="Yoshinaga Y."/>
            <person name="Zwiers L.-H."/>
            <person name="Turgeon B."/>
            <person name="Goodwin S."/>
            <person name="Spatafora J."/>
            <person name="Crous P."/>
            <person name="Grigoriev I."/>
        </authorList>
    </citation>
    <scope>NUCLEOTIDE SEQUENCE</scope>
    <source>
        <strain evidence="2 4">CBS 304.34</strain>
    </source>
</reference>
<keyword evidence="1" id="KW-0812">Transmembrane</keyword>
<dbReference type="EMBL" id="MU003702">
    <property type="protein sequence ID" value="KAF2809123.1"/>
    <property type="molecule type" value="Genomic_DNA"/>
</dbReference>
<organism evidence="2">
    <name type="scientific">Mytilinidion resinicola</name>
    <dbReference type="NCBI Taxonomy" id="574789"/>
    <lineage>
        <taxon>Eukaryota</taxon>
        <taxon>Fungi</taxon>
        <taxon>Dikarya</taxon>
        <taxon>Ascomycota</taxon>
        <taxon>Pezizomycotina</taxon>
        <taxon>Dothideomycetes</taxon>
        <taxon>Pleosporomycetidae</taxon>
        <taxon>Mytilinidiales</taxon>
        <taxon>Mytilinidiaceae</taxon>
        <taxon>Mytilinidion</taxon>
    </lineage>
</organism>
<name>A0A6A6YKP1_9PEZI</name>
<keyword evidence="1" id="KW-0472">Membrane</keyword>
<reference evidence="4" key="2">
    <citation type="submission" date="2020-04" db="EMBL/GenBank/DDBJ databases">
        <authorList>
            <consortium name="NCBI Genome Project"/>
        </authorList>
    </citation>
    <scope>NUCLEOTIDE SEQUENCE</scope>
    <source>
        <strain evidence="4">CBS 304.34</strain>
    </source>
</reference>
<evidence type="ECO:0000313" key="2">
    <source>
        <dbReference type="EMBL" id="KAF2809123.1"/>
    </source>
</evidence>
<protein>
    <submittedName>
        <fullName evidence="2 4">Uncharacterized protein</fullName>
    </submittedName>
</protein>
<sequence length="302" mass="34432">MGADLAILGRCVKPEYTRNMTQTAENSTIQGQDNFDPMRLHKLCFSLSLGNFGEYVENLQLDITQMNFKACFSSVERHKPHDFSVAFKDIQKLQLIRQKLLRVSNILHSLSEIARRLQGYCQHLQSTTGEQMRTGHSQDFEICKSRIEVYSRRVEMALTFSTEIESLLSKILDFRHDEVLLKTSTAMQANLDVLKRIAFVNGEENRNLSKISTQNRADSHTLKALTTIATMYLPASLIATLFSSNLVQIQSQILKDSKARFAVSSEFWIYILVTVLLTAVTLGLVVLLQKPWRRFLSPSRIP</sequence>
<dbReference type="Gene3D" id="1.20.58.340">
    <property type="entry name" value="Magnesium transport protein CorA, transmembrane region"/>
    <property type="match status" value="1"/>
</dbReference>